<keyword evidence="1" id="KW-1133">Transmembrane helix</keyword>
<dbReference type="Proteomes" id="UP000029391">
    <property type="component" value="Unassembled WGS sequence"/>
</dbReference>
<protein>
    <submittedName>
        <fullName evidence="2">Uncharacterized protein</fullName>
    </submittedName>
</protein>
<dbReference type="STRING" id="1121013.GCA_000426365_01441"/>
<keyword evidence="1" id="KW-0472">Membrane</keyword>
<comment type="caution">
    <text evidence="2">The sequence shown here is derived from an EMBL/GenBank/DDBJ whole genome shotgun (WGS) entry which is preliminary data.</text>
</comment>
<dbReference type="EMBL" id="AWXU01000009">
    <property type="protein sequence ID" value="KFN51121.1"/>
    <property type="molecule type" value="Genomic_DNA"/>
</dbReference>
<accession>A0A091BH89</accession>
<keyword evidence="3" id="KW-1185">Reference proteome</keyword>
<feature type="transmembrane region" description="Helical" evidence="1">
    <location>
        <begin position="57"/>
        <end position="83"/>
    </location>
</feature>
<sequence>MNAAAETRRGWAVDLGLVLLLALVTTPLAGMVGGFVISSAMLISGIGSAMTVLSFTLLGAIFGALVAWPVTLGVLPAAALLLARLPVGPRLTWLLPLAGLVAGGLRVVEEPAAFAADTTSVTVVLAGALAGLVAGFVFQIALRLRLRA</sequence>
<feature type="transmembrane region" description="Helical" evidence="1">
    <location>
        <begin position="90"/>
        <end position="108"/>
    </location>
</feature>
<dbReference type="RefSeq" id="WP_026816742.1">
    <property type="nucleotide sequence ID" value="NZ_AUFF01000003.1"/>
</dbReference>
<feature type="transmembrane region" description="Helical" evidence="1">
    <location>
        <begin position="120"/>
        <end position="142"/>
    </location>
</feature>
<evidence type="ECO:0000313" key="3">
    <source>
        <dbReference type="Proteomes" id="UP000029391"/>
    </source>
</evidence>
<evidence type="ECO:0000313" key="2">
    <source>
        <dbReference type="EMBL" id="KFN51121.1"/>
    </source>
</evidence>
<evidence type="ECO:0000256" key="1">
    <source>
        <dbReference type="SAM" id="Phobius"/>
    </source>
</evidence>
<reference evidence="2 3" key="1">
    <citation type="submission" date="2013-09" db="EMBL/GenBank/DDBJ databases">
        <title>Genome sequencing of Arenimonas composti.</title>
        <authorList>
            <person name="Chen F."/>
            <person name="Wang G."/>
        </authorList>
    </citation>
    <scope>NUCLEOTIDE SEQUENCE [LARGE SCALE GENOMIC DNA]</scope>
    <source>
        <strain evidence="2 3">TR7-09</strain>
    </source>
</reference>
<feature type="transmembrane region" description="Helical" evidence="1">
    <location>
        <begin position="12"/>
        <end position="37"/>
    </location>
</feature>
<dbReference type="AlphaFoldDB" id="A0A091BH89"/>
<gene>
    <name evidence="2" type="ORF">P873_04270</name>
</gene>
<name>A0A091BH89_9GAMM</name>
<keyword evidence="1" id="KW-0812">Transmembrane</keyword>
<proteinExistence type="predicted"/>
<organism evidence="2 3">
    <name type="scientific">Arenimonas composti TR7-09 = DSM 18010</name>
    <dbReference type="NCBI Taxonomy" id="1121013"/>
    <lineage>
        <taxon>Bacteria</taxon>
        <taxon>Pseudomonadati</taxon>
        <taxon>Pseudomonadota</taxon>
        <taxon>Gammaproteobacteria</taxon>
        <taxon>Lysobacterales</taxon>
        <taxon>Lysobacteraceae</taxon>
        <taxon>Arenimonas</taxon>
    </lineage>
</organism>